<feature type="compositionally biased region" description="Pro residues" evidence="1">
    <location>
        <begin position="170"/>
        <end position="180"/>
    </location>
</feature>
<feature type="compositionally biased region" description="Basic and acidic residues" evidence="1">
    <location>
        <begin position="101"/>
        <end position="129"/>
    </location>
</feature>
<evidence type="ECO:0000313" key="2">
    <source>
        <dbReference type="EMBL" id="KAA3670214.1"/>
    </source>
</evidence>
<name>A0A5J4N3Z1_9TREM</name>
<proteinExistence type="predicted"/>
<dbReference type="EMBL" id="QNGE01012731">
    <property type="protein sequence ID" value="KAA3670215.1"/>
    <property type="molecule type" value="Genomic_DNA"/>
</dbReference>
<accession>A0A5J4N3Z1</accession>
<dbReference type="AlphaFoldDB" id="A0A5J4N3Z1"/>
<comment type="caution">
    <text evidence="3">The sequence shown here is derived from an EMBL/GenBank/DDBJ whole genome shotgun (WGS) entry which is preliminary data.</text>
</comment>
<dbReference type="Proteomes" id="UP000324629">
    <property type="component" value="Unassembled WGS sequence"/>
</dbReference>
<evidence type="ECO:0000313" key="4">
    <source>
        <dbReference type="Proteomes" id="UP000324629"/>
    </source>
</evidence>
<feature type="region of interest" description="Disordered" evidence="1">
    <location>
        <begin position="1"/>
        <end position="228"/>
    </location>
</feature>
<feature type="compositionally biased region" description="Pro residues" evidence="1">
    <location>
        <begin position="40"/>
        <end position="60"/>
    </location>
</feature>
<reference evidence="3 4" key="1">
    <citation type="journal article" date="2019" name="Gigascience">
        <title>Whole-genome sequence of the oriental lung fluke Paragonimus westermani.</title>
        <authorList>
            <person name="Oey H."/>
            <person name="Zakrzewski M."/>
            <person name="Narain K."/>
            <person name="Devi K.R."/>
            <person name="Agatsuma T."/>
            <person name="Nawaratna S."/>
            <person name="Gobert G.N."/>
            <person name="Jones M.K."/>
            <person name="Ragan M.A."/>
            <person name="McManus D.P."/>
            <person name="Krause L."/>
        </authorList>
    </citation>
    <scope>NUCLEOTIDE SEQUENCE [LARGE SCALE GENOMIC DNA]</scope>
    <source>
        <strain evidence="3 4">IND2009</strain>
    </source>
</reference>
<feature type="compositionally biased region" description="Basic and acidic residues" evidence="1">
    <location>
        <begin position="140"/>
        <end position="149"/>
    </location>
</feature>
<keyword evidence="4" id="KW-1185">Reference proteome</keyword>
<sequence>MYGPPRSWRGESPRRYGPPGRFPRRRSRSPIAPMGERYPFPEPPSGPPLRSPHGVPPYPRGPRGNEPVFSPRSRPEEFQNFENRPVYREPEGNGYYGGPRRGPDRGPMDRGSPRYDKRPPGGDRPDFRPRYPANDPGEYYPRDARRRDYPSPGRGLDVPMDTFSTDEPRGYPPEDYPPFMAPKGFGQNDPRAPPRRRSPEPRYNYRASEKPFYPPRDGWYRGPSPNRW</sequence>
<evidence type="ECO:0000313" key="3">
    <source>
        <dbReference type="EMBL" id="KAA3670215.1"/>
    </source>
</evidence>
<dbReference type="EMBL" id="QNGE01012731">
    <property type="protein sequence ID" value="KAA3670214.1"/>
    <property type="molecule type" value="Genomic_DNA"/>
</dbReference>
<protein>
    <submittedName>
        <fullName evidence="3">Uncharacterized protein</fullName>
    </submittedName>
</protein>
<evidence type="ECO:0000256" key="1">
    <source>
        <dbReference type="SAM" id="MobiDB-lite"/>
    </source>
</evidence>
<organism evidence="3 4">
    <name type="scientific">Paragonimus westermani</name>
    <dbReference type="NCBI Taxonomy" id="34504"/>
    <lineage>
        <taxon>Eukaryota</taxon>
        <taxon>Metazoa</taxon>
        <taxon>Spiralia</taxon>
        <taxon>Lophotrochozoa</taxon>
        <taxon>Platyhelminthes</taxon>
        <taxon>Trematoda</taxon>
        <taxon>Digenea</taxon>
        <taxon>Plagiorchiida</taxon>
        <taxon>Troglotremata</taxon>
        <taxon>Troglotrematidae</taxon>
        <taxon>Paragonimus</taxon>
    </lineage>
</organism>
<gene>
    <name evidence="2" type="ORF">DEA37_0009107</name>
    <name evidence="3" type="ORF">DEA37_0009108</name>
</gene>